<evidence type="ECO:0000313" key="1">
    <source>
        <dbReference type="EMBL" id="AVD71391.1"/>
    </source>
</evidence>
<organism evidence="1 2">
    <name type="scientific">Desulfobulbus oralis</name>
    <dbReference type="NCBI Taxonomy" id="1986146"/>
    <lineage>
        <taxon>Bacteria</taxon>
        <taxon>Pseudomonadati</taxon>
        <taxon>Thermodesulfobacteriota</taxon>
        <taxon>Desulfobulbia</taxon>
        <taxon>Desulfobulbales</taxon>
        <taxon>Desulfobulbaceae</taxon>
        <taxon>Desulfobulbus</taxon>
    </lineage>
</organism>
<sequence>MPREAFVQAWHLGHPEKAIMAKSELLSALFDSQKANARSFRLSIRAKSARQQAACDHCTEAKQGLQRYPQIEPGSVDDGALLHIGPVGAS</sequence>
<name>A0A2L1GNX7_9BACT</name>
<keyword evidence="2" id="KW-1185">Reference proteome</keyword>
<protein>
    <submittedName>
        <fullName evidence="1">Uncharacterized protein</fullName>
    </submittedName>
</protein>
<accession>A0A2L1GNX7</accession>
<dbReference type="EMBL" id="CP021255">
    <property type="protein sequence ID" value="AVD71391.1"/>
    <property type="molecule type" value="Genomic_DNA"/>
</dbReference>
<evidence type="ECO:0000313" key="2">
    <source>
        <dbReference type="Proteomes" id="UP000239867"/>
    </source>
</evidence>
<gene>
    <name evidence="1" type="ORF">CAY53_07855</name>
</gene>
<dbReference type="Proteomes" id="UP000239867">
    <property type="component" value="Chromosome"/>
</dbReference>
<reference evidence="1 2" key="1">
    <citation type="journal article" date="2018" name="MBio">
        <title>Insights into the evolution of host association through the isolation and characterization of a novel human periodontal pathobiont, Desulfobulbus oralis.</title>
        <authorList>
            <person name="Cross K.L."/>
            <person name="Chirania P."/>
            <person name="Xiong W."/>
            <person name="Beall C.J."/>
            <person name="Elkins J.G."/>
            <person name="Giannone R.J."/>
            <person name="Griffen A.L."/>
            <person name="Guss A.M."/>
            <person name="Hettich R.L."/>
            <person name="Joshi S.S."/>
            <person name="Mokrzan E.M."/>
            <person name="Martin R.K."/>
            <person name="Zhulin I.B."/>
            <person name="Leys E.J."/>
            <person name="Podar M."/>
        </authorList>
    </citation>
    <scope>NUCLEOTIDE SEQUENCE [LARGE SCALE GENOMIC DNA]</scope>
    <source>
        <strain evidence="1 2">ORNL</strain>
    </source>
</reference>
<dbReference type="AlphaFoldDB" id="A0A2L1GNX7"/>
<proteinExistence type="predicted"/>
<dbReference type="KEGG" id="deo:CAY53_07855"/>